<evidence type="ECO:0000259" key="1">
    <source>
        <dbReference type="Pfam" id="PF01738"/>
    </source>
</evidence>
<dbReference type="Proteomes" id="UP000054466">
    <property type="component" value="Unassembled WGS sequence"/>
</dbReference>
<dbReference type="GO" id="GO:0016787">
    <property type="term" value="F:hydrolase activity"/>
    <property type="evidence" value="ECO:0007669"/>
    <property type="project" value="InterPro"/>
</dbReference>
<proteinExistence type="predicted"/>
<dbReference type="PANTHER" id="PTHR17630">
    <property type="entry name" value="DIENELACTONE HYDROLASE"/>
    <property type="match status" value="1"/>
</dbReference>
<dbReference type="InterPro" id="IPR029058">
    <property type="entry name" value="AB_hydrolase_fold"/>
</dbReference>
<dbReference type="RefSeq" id="XP_016246720.1">
    <property type="nucleotide sequence ID" value="XM_016396864.1"/>
</dbReference>
<dbReference type="Gene3D" id="3.40.50.1820">
    <property type="entry name" value="alpha/beta hydrolase"/>
    <property type="match status" value="1"/>
</dbReference>
<sequence length="256" mass="28261">MAMSSSSSSSPSCCLKSFAWQGTPSGRVDKLGANDSYVTGDNPERAVLFIHDALGWTFPNARLLADHYAREADATVYVPDFLGGEVLPFEPILQGRFHEVDFAGFLARNGREVREPEILAAARLLRSRYKRVAAVGFCYGGWACFRLGTAQEHQPPLVDCITAGHPSLLTKKDIDEVAVPVQMLAPEHDPTYTPELKTHTFETVPKAGVYFEYLHLPGVEHGCLVRGDPDKAGEREAMARARNAAVTWFRQFLHEG</sequence>
<dbReference type="SUPFAM" id="SSF53474">
    <property type="entry name" value="alpha/beta-Hydrolases"/>
    <property type="match status" value="1"/>
</dbReference>
<gene>
    <name evidence="2" type="ORF">PV07_09594</name>
</gene>
<dbReference type="GeneID" id="27348788"/>
<dbReference type="EMBL" id="KN847044">
    <property type="protein sequence ID" value="KIW26504.1"/>
    <property type="molecule type" value="Genomic_DNA"/>
</dbReference>
<feature type="domain" description="Dienelactone hydrolase" evidence="1">
    <location>
        <begin position="41"/>
        <end position="252"/>
    </location>
</feature>
<evidence type="ECO:0000313" key="2">
    <source>
        <dbReference type="EMBL" id="KIW26504.1"/>
    </source>
</evidence>
<dbReference type="STRING" id="569365.A0A0D2CSH2"/>
<dbReference type="PANTHER" id="PTHR17630:SF55">
    <property type="entry name" value="DIENELACTONE HYDROLASE FAMILY PROTEIN (AFU_ORTHOLOGUE AFUA_1G01900)"/>
    <property type="match status" value="1"/>
</dbReference>
<reference evidence="2 3" key="1">
    <citation type="submission" date="2015-01" db="EMBL/GenBank/DDBJ databases">
        <title>The Genome Sequence of Cladophialophora immunda CBS83496.</title>
        <authorList>
            <consortium name="The Broad Institute Genomics Platform"/>
            <person name="Cuomo C."/>
            <person name="de Hoog S."/>
            <person name="Gorbushina A."/>
            <person name="Stielow B."/>
            <person name="Teixiera M."/>
            <person name="Abouelleil A."/>
            <person name="Chapman S.B."/>
            <person name="Priest M."/>
            <person name="Young S.K."/>
            <person name="Wortman J."/>
            <person name="Nusbaum C."/>
            <person name="Birren B."/>
        </authorList>
    </citation>
    <scope>NUCLEOTIDE SEQUENCE [LARGE SCALE GENOMIC DNA]</scope>
    <source>
        <strain evidence="2 3">CBS 83496</strain>
    </source>
</reference>
<dbReference type="Pfam" id="PF01738">
    <property type="entry name" value="DLH"/>
    <property type="match status" value="1"/>
</dbReference>
<evidence type="ECO:0000313" key="3">
    <source>
        <dbReference type="Proteomes" id="UP000054466"/>
    </source>
</evidence>
<dbReference type="OrthoDB" id="10019231at2759"/>
<dbReference type="VEuPathDB" id="FungiDB:PV07_09594"/>
<dbReference type="AlphaFoldDB" id="A0A0D2CSH2"/>
<accession>A0A0D2CSH2</accession>
<keyword evidence="3" id="KW-1185">Reference proteome</keyword>
<dbReference type="HOGENOM" id="CLU_054590_2_1_1"/>
<name>A0A0D2CSH2_9EURO</name>
<dbReference type="InterPro" id="IPR002925">
    <property type="entry name" value="Dienelactn_hydro"/>
</dbReference>
<organism evidence="2 3">
    <name type="scientific">Cladophialophora immunda</name>
    <dbReference type="NCBI Taxonomy" id="569365"/>
    <lineage>
        <taxon>Eukaryota</taxon>
        <taxon>Fungi</taxon>
        <taxon>Dikarya</taxon>
        <taxon>Ascomycota</taxon>
        <taxon>Pezizomycotina</taxon>
        <taxon>Eurotiomycetes</taxon>
        <taxon>Chaetothyriomycetidae</taxon>
        <taxon>Chaetothyriales</taxon>
        <taxon>Herpotrichiellaceae</taxon>
        <taxon>Cladophialophora</taxon>
    </lineage>
</organism>
<protein>
    <recommendedName>
        <fullName evidence="1">Dienelactone hydrolase domain-containing protein</fullName>
    </recommendedName>
</protein>